<dbReference type="EMBL" id="CP049055">
    <property type="protein sequence ID" value="QII09447.1"/>
    <property type="molecule type" value="Genomic_DNA"/>
</dbReference>
<proteinExistence type="predicted"/>
<evidence type="ECO:0000313" key="1">
    <source>
        <dbReference type="EMBL" id="QII09447.1"/>
    </source>
</evidence>
<name>A0A6G7GJR1_KUEST</name>
<accession>A0A6G7GJR1</accession>
<gene>
    <name evidence="1" type="ORF">KsCSTR_00680</name>
</gene>
<sequence length="44" mass="5149">MARENVECAAHLIFLEFAVTVIIVKKYHCIWGICNQEQKPILYI</sequence>
<protein>
    <submittedName>
        <fullName evidence="1">Uncharacterized protein</fullName>
    </submittedName>
</protein>
<reference evidence="1 2" key="1">
    <citation type="submission" date="2020-02" db="EMBL/GenBank/DDBJ databases">
        <title>Newly sequenced genome of strain CSTR1 showed variability in Candidatus Kuenenia stuttgartiensis genomes.</title>
        <authorList>
            <person name="Ding C."/>
            <person name="Adrian L."/>
        </authorList>
    </citation>
    <scope>NUCLEOTIDE SEQUENCE [LARGE SCALE GENOMIC DNA]</scope>
    <source>
        <strain evidence="1 2">CSTR1</strain>
    </source>
</reference>
<evidence type="ECO:0000313" key="2">
    <source>
        <dbReference type="Proteomes" id="UP000501926"/>
    </source>
</evidence>
<dbReference type="AlphaFoldDB" id="A0A6G7GJR1"/>
<organism evidence="1 2">
    <name type="scientific">Kuenenia stuttgartiensis</name>
    <dbReference type="NCBI Taxonomy" id="174633"/>
    <lineage>
        <taxon>Bacteria</taxon>
        <taxon>Pseudomonadati</taxon>
        <taxon>Planctomycetota</taxon>
        <taxon>Candidatus Brocadiia</taxon>
        <taxon>Candidatus Brocadiales</taxon>
        <taxon>Candidatus Brocadiaceae</taxon>
        <taxon>Candidatus Kuenenia</taxon>
    </lineage>
</organism>
<dbReference type="Proteomes" id="UP000501926">
    <property type="component" value="Chromosome"/>
</dbReference>